<dbReference type="eggNOG" id="COG0438">
    <property type="taxonomic scope" value="Bacteria"/>
</dbReference>
<comment type="caution">
    <text evidence="2">The sequence shown here is derived from an EMBL/GenBank/DDBJ whole genome shotgun (WGS) entry which is preliminary data.</text>
</comment>
<dbReference type="HOGENOM" id="CLU_041762_0_0_9"/>
<dbReference type="AlphaFoldDB" id="A7VWT6"/>
<dbReference type="Proteomes" id="UP000003490">
    <property type="component" value="Unassembled WGS sequence"/>
</dbReference>
<dbReference type="SUPFAM" id="SSF53756">
    <property type="entry name" value="UDP-Glycosyltransferase/glycogen phosphorylase"/>
    <property type="match status" value="1"/>
</dbReference>
<dbReference type="GO" id="GO:0016757">
    <property type="term" value="F:glycosyltransferase activity"/>
    <property type="evidence" value="ECO:0007669"/>
    <property type="project" value="TreeGrafter"/>
</dbReference>
<name>A7VWT6_9FIRM</name>
<sequence>MVKKERYKEKFMFQELKNKKVLFITTKNLDYLRNTQELRLLREQAAQVSVIGVKDKSYPLRLIKVFFKLLFTSCKKYDVVFVGFAPQLIVPFWSFKFKRSELYIDFFISMYDTLCFDRKKFSPDSFAGKRLLNIDKKTLRQADKIICDTKAHGNYFAQELGAHPEKLQVLYLEADKSIYYPRHGEKPQEARGKFTVLYFGSVLPLQGIEVVLEAMNRLKDDPNFCFYFIGPIGQDIQKPQGKNIHYRHWLSQDELAQYIDFSDLCLAGHFNAEIQKAKRTIPGKAYLYHAVGKPMILGENLANHELFSEQEKGIYFVEMGSGEKLAEKIKKIANIGR</sequence>
<dbReference type="EMBL" id="ABCB02000020">
    <property type="protein sequence ID" value="EDO60233.1"/>
    <property type="molecule type" value="Genomic_DNA"/>
</dbReference>
<dbReference type="Proteomes" id="UP000220611">
    <property type="component" value="Unassembled WGS sequence"/>
</dbReference>
<reference evidence="2 4" key="1">
    <citation type="submission" date="2007-08" db="EMBL/GenBank/DDBJ databases">
        <title>Draft genome sequence of Clostridium leptum (DSM 753).</title>
        <authorList>
            <person name="Sudarsanam P."/>
            <person name="Ley R."/>
            <person name="Guruge J."/>
            <person name="Turnbaugh P.J."/>
            <person name="Mahowald M."/>
            <person name="Liep D."/>
            <person name="Gordon J."/>
        </authorList>
    </citation>
    <scope>NUCLEOTIDE SEQUENCE [LARGE SCALE GENOMIC DNA]</scope>
    <source>
        <strain evidence="2 4">DSM 753</strain>
    </source>
</reference>
<proteinExistence type="predicted"/>
<dbReference type="PANTHER" id="PTHR46401">
    <property type="entry name" value="GLYCOSYLTRANSFERASE WBBK-RELATED"/>
    <property type="match status" value="1"/>
</dbReference>
<dbReference type="GO" id="GO:0009103">
    <property type="term" value="P:lipopolysaccharide biosynthetic process"/>
    <property type="evidence" value="ECO:0007669"/>
    <property type="project" value="TreeGrafter"/>
</dbReference>
<dbReference type="PANTHER" id="PTHR46401:SF2">
    <property type="entry name" value="GLYCOSYLTRANSFERASE WBBK-RELATED"/>
    <property type="match status" value="1"/>
</dbReference>
<dbReference type="Pfam" id="PF13692">
    <property type="entry name" value="Glyco_trans_1_4"/>
    <property type="match status" value="1"/>
</dbReference>
<reference evidence="3 5" key="3">
    <citation type="submission" date="2017-07" db="EMBL/GenBank/DDBJ databases">
        <title>Prevalence of linear plasmids in Cutibacterium (Propionibacterium) acnes isolates obtained from prostatic tissue.</title>
        <authorList>
            <person name="Davidsson S."/>
            <person name="Carlsson J."/>
            <person name="Molling P."/>
            <person name="Andren O."/>
            <person name="Andersson S.-O."/>
            <person name="Brzuszkiewicz E."/>
            <person name="Poehlein A."/>
            <person name="Al-Zeer M."/>
            <person name="Brinkmann V."/>
            <person name="Scavenius C."/>
            <person name="Nazipi S."/>
            <person name="Soderquist B."/>
            <person name="Bruggemann H."/>
        </authorList>
    </citation>
    <scope>NUCLEOTIDE SEQUENCE [LARGE SCALE GENOMIC DNA]</scope>
    <source>
        <strain evidence="3 5">DSM 753</strain>
    </source>
</reference>
<evidence type="ECO:0000313" key="3">
    <source>
        <dbReference type="EMBL" id="PEQ25841.1"/>
    </source>
</evidence>
<protein>
    <submittedName>
        <fullName evidence="3">Group 1 glycosyl transferase</fullName>
    </submittedName>
</protein>
<organism evidence="2 4">
    <name type="scientific">[Clostridium] leptum DSM 753</name>
    <dbReference type="NCBI Taxonomy" id="428125"/>
    <lineage>
        <taxon>Bacteria</taxon>
        <taxon>Bacillati</taxon>
        <taxon>Bacillota</taxon>
        <taxon>Clostridia</taxon>
        <taxon>Eubacteriales</taxon>
        <taxon>Oscillospiraceae</taxon>
        <taxon>Oscillospiraceae incertae sedis</taxon>
    </lineage>
</organism>
<evidence type="ECO:0000313" key="2">
    <source>
        <dbReference type="EMBL" id="EDO60233.1"/>
    </source>
</evidence>
<keyword evidence="1 3" id="KW-0808">Transferase</keyword>
<dbReference type="Gene3D" id="3.40.50.2000">
    <property type="entry name" value="Glycogen Phosphorylase B"/>
    <property type="match status" value="1"/>
</dbReference>
<evidence type="ECO:0000313" key="4">
    <source>
        <dbReference type="Proteomes" id="UP000003490"/>
    </source>
</evidence>
<gene>
    <name evidence="3" type="ORF">CH238_02280</name>
    <name evidence="2" type="ORF">CLOLEP_03056</name>
</gene>
<accession>A7VWT6</accession>
<evidence type="ECO:0000313" key="5">
    <source>
        <dbReference type="Proteomes" id="UP000220611"/>
    </source>
</evidence>
<reference evidence="2 4" key="2">
    <citation type="submission" date="2007-08" db="EMBL/GenBank/DDBJ databases">
        <authorList>
            <person name="Fulton L."/>
            <person name="Clifton S."/>
            <person name="Fulton B."/>
            <person name="Xu J."/>
            <person name="Minx P."/>
            <person name="Pepin K.H."/>
            <person name="Johnson M."/>
            <person name="Thiruvilangam P."/>
            <person name="Bhonagiri V."/>
            <person name="Nash W.E."/>
            <person name="Wang C."/>
            <person name="Mardis E.R."/>
            <person name="Wilson R.K."/>
        </authorList>
    </citation>
    <scope>NUCLEOTIDE SEQUENCE [LARGE SCALE GENOMIC DNA]</scope>
    <source>
        <strain evidence="2 4">DSM 753</strain>
    </source>
</reference>
<dbReference type="EMBL" id="NOXF01000001">
    <property type="protein sequence ID" value="PEQ25841.1"/>
    <property type="molecule type" value="Genomic_DNA"/>
</dbReference>
<evidence type="ECO:0000256" key="1">
    <source>
        <dbReference type="ARBA" id="ARBA00022679"/>
    </source>
</evidence>
<keyword evidence="5" id="KW-1185">Reference proteome</keyword>